<keyword evidence="1" id="KW-0472">Membrane</keyword>
<keyword evidence="1" id="KW-0812">Transmembrane</keyword>
<dbReference type="Proteomes" id="UP001175211">
    <property type="component" value="Unassembled WGS sequence"/>
</dbReference>
<name>A0AA39NDR7_ARMTA</name>
<organism evidence="3 4">
    <name type="scientific">Armillaria tabescens</name>
    <name type="common">Ringless honey mushroom</name>
    <name type="synonym">Agaricus tabescens</name>
    <dbReference type="NCBI Taxonomy" id="1929756"/>
    <lineage>
        <taxon>Eukaryota</taxon>
        <taxon>Fungi</taxon>
        <taxon>Dikarya</taxon>
        <taxon>Basidiomycota</taxon>
        <taxon>Agaricomycotina</taxon>
        <taxon>Agaricomycetes</taxon>
        <taxon>Agaricomycetidae</taxon>
        <taxon>Agaricales</taxon>
        <taxon>Marasmiineae</taxon>
        <taxon>Physalacriaceae</taxon>
        <taxon>Desarmillaria</taxon>
    </lineage>
</organism>
<feature type="non-terminal residue" evidence="3">
    <location>
        <position position="1"/>
    </location>
</feature>
<feature type="transmembrane region" description="Helical" evidence="1">
    <location>
        <begin position="173"/>
        <end position="201"/>
    </location>
</feature>
<feature type="transmembrane region" description="Helical" evidence="1">
    <location>
        <begin position="118"/>
        <end position="141"/>
    </location>
</feature>
<feature type="transmembrane region" description="Helical" evidence="1">
    <location>
        <begin position="46"/>
        <end position="63"/>
    </location>
</feature>
<dbReference type="GeneID" id="85350195"/>
<keyword evidence="1" id="KW-1133">Transmembrane helix</keyword>
<sequence length="204" mass="22912">NYEDRFPEDPMYEETVPNARVWRTCQEESAVHDANMVEEFRDNVDVLLVFAGLFSAVVTTFVVQTSQSLQADYAKASASILFELLLVQRAIANGSSVDTIPVSSLNPQTTLVPSATDVWVNGLWITSLFLSLTTALVAVLVKQWLHHYIVLPSGTPRDRCFVRQYRYMGFQKWHVGVIVGLLPVLMHLALALFFIGLSLFLHPL</sequence>
<reference evidence="3" key="1">
    <citation type="submission" date="2023-06" db="EMBL/GenBank/DDBJ databases">
        <authorList>
            <consortium name="Lawrence Berkeley National Laboratory"/>
            <person name="Ahrendt S."/>
            <person name="Sahu N."/>
            <person name="Indic B."/>
            <person name="Wong-Bajracharya J."/>
            <person name="Merenyi Z."/>
            <person name="Ke H.-M."/>
            <person name="Monk M."/>
            <person name="Kocsube S."/>
            <person name="Drula E."/>
            <person name="Lipzen A."/>
            <person name="Balint B."/>
            <person name="Henrissat B."/>
            <person name="Andreopoulos B."/>
            <person name="Martin F.M."/>
            <person name="Harder C.B."/>
            <person name="Rigling D."/>
            <person name="Ford K.L."/>
            <person name="Foster G.D."/>
            <person name="Pangilinan J."/>
            <person name="Papanicolaou A."/>
            <person name="Barry K."/>
            <person name="LaButti K."/>
            <person name="Viragh M."/>
            <person name="Koriabine M."/>
            <person name="Yan M."/>
            <person name="Riley R."/>
            <person name="Champramary S."/>
            <person name="Plett K.L."/>
            <person name="Tsai I.J."/>
            <person name="Slot J."/>
            <person name="Sipos G."/>
            <person name="Plett J."/>
            <person name="Nagy L.G."/>
            <person name="Grigoriev I.V."/>
        </authorList>
    </citation>
    <scope>NUCLEOTIDE SEQUENCE</scope>
    <source>
        <strain evidence="3">CCBAS 213</strain>
    </source>
</reference>
<dbReference type="InterPro" id="IPR045338">
    <property type="entry name" value="DUF6535"/>
</dbReference>
<keyword evidence="4" id="KW-1185">Reference proteome</keyword>
<evidence type="ECO:0000313" key="3">
    <source>
        <dbReference type="EMBL" id="KAK0463654.1"/>
    </source>
</evidence>
<protein>
    <recommendedName>
        <fullName evidence="2">DUF6535 domain-containing protein</fullName>
    </recommendedName>
</protein>
<feature type="domain" description="DUF6535" evidence="2">
    <location>
        <begin position="22"/>
        <end position="202"/>
    </location>
</feature>
<evidence type="ECO:0000313" key="4">
    <source>
        <dbReference type="Proteomes" id="UP001175211"/>
    </source>
</evidence>
<dbReference type="RefSeq" id="XP_060334964.1">
    <property type="nucleotide sequence ID" value="XM_060466647.1"/>
</dbReference>
<evidence type="ECO:0000259" key="2">
    <source>
        <dbReference type="Pfam" id="PF20153"/>
    </source>
</evidence>
<dbReference type="EMBL" id="JAUEPS010000007">
    <property type="protein sequence ID" value="KAK0463654.1"/>
    <property type="molecule type" value="Genomic_DNA"/>
</dbReference>
<gene>
    <name evidence="3" type="ORF">EV420DRAFT_1242628</name>
</gene>
<dbReference type="AlphaFoldDB" id="A0AA39NDR7"/>
<comment type="caution">
    <text evidence="3">The sequence shown here is derived from an EMBL/GenBank/DDBJ whole genome shotgun (WGS) entry which is preliminary data.</text>
</comment>
<proteinExistence type="predicted"/>
<feature type="non-terminal residue" evidence="3">
    <location>
        <position position="204"/>
    </location>
</feature>
<dbReference type="Pfam" id="PF20153">
    <property type="entry name" value="DUF6535"/>
    <property type="match status" value="1"/>
</dbReference>
<evidence type="ECO:0000256" key="1">
    <source>
        <dbReference type="SAM" id="Phobius"/>
    </source>
</evidence>
<accession>A0AA39NDR7</accession>